<evidence type="ECO:0000256" key="7">
    <source>
        <dbReference type="SAM" id="MobiDB-lite"/>
    </source>
</evidence>
<dbReference type="Pfam" id="PF03145">
    <property type="entry name" value="Sina_TRAF"/>
    <property type="match status" value="1"/>
</dbReference>
<dbReference type="SUPFAM" id="SSF49599">
    <property type="entry name" value="TRAF domain-like"/>
    <property type="match status" value="2"/>
</dbReference>
<keyword evidence="4 6" id="KW-0862">Zinc</keyword>
<dbReference type="GO" id="GO:0031624">
    <property type="term" value="F:ubiquitin conjugating enzyme binding"/>
    <property type="evidence" value="ECO:0007669"/>
    <property type="project" value="TreeGrafter"/>
</dbReference>
<dbReference type="GO" id="GO:0043161">
    <property type="term" value="P:proteasome-mediated ubiquitin-dependent protein catabolic process"/>
    <property type="evidence" value="ECO:0007669"/>
    <property type="project" value="TreeGrafter"/>
</dbReference>
<evidence type="ECO:0000313" key="9">
    <source>
        <dbReference type="Proteomes" id="UP001318040"/>
    </source>
</evidence>
<dbReference type="AlphaFoldDB" id="A0AAJ7TFY8"/>
<dbReference type="InterPro" id="IPR013083">
    <property type="entry name" value="Znf_RING/FYVE/PHD"/>
</dbReference>
<feature type="compositionally biased region" description="Pro residues" evidence="7">
    <location>
        <begin position="364"/>
        <end position="375"/>
    </location>
</feature>
<evidence type="ECO:0000256" key="5">
    <source>
        <dbReference type="PROSITE-ProRule" id="PRU00455"/>
    </source>
</evidence>
<dbReference type="PANTHER" id="PTHR45877:SF2">
    <property type="entry name" value="E3 UBIQUITIN-PROTEIN LIGASE SINA-RELATED"/>
    <property type="match status" value="1"/>
</dbReference>
<dbReference type="Proteomes" id="UP001318040">
    <property type="component" value="Chromosome 25"/>
</dbReference>
<dbReference type="InterPro" id="IPR013010">
    <property type="entry name" value="Znf_SIAH"/>
</dbReference>
<comment type="domain">
    <text evidence="6">The SBD domain (substrate-binding domain) mediates the interaction with substrate proteins. It is related to the TRAF family.</text>
</comment>
<evidence type="ECO:0000256" key="3">
    <source>
        <dbReference type="ARBA" id="ARBA00022771"/>
    </source>
</evidence>
<reference evidence="10" key="1">
    <citation type="submission" date="2025-08" db="UniProtKB">
        <authorList>
            <consortium name="RefSeq"/>
        </authorList>
    </citation>
    <scope>IDENTIFICATION</scope>
    <source>
        <tissue evidence="10">Sperm</tissue>
    </source>
</reference>
<dbReference type="InterPro" id="IPR004162">
    <property type="entry name" value="SINA-like_animal"/>
</dbReference>
<dbReference type="GO" id="GO:0005737">
    <property type="term" value="C:cytoplasm"/>
    <property type="evidence" value="ECO:0007669"/>
    <property type="project" value="InterPro"/>
</dbReference>
<dbReference type="Pfam" id="PF21361">
    <property type="entry name" value="Sina_ZnF"/>
    <property type="match status" value="1"/>
</dbReference>
<feature type="compositionally biased region" description="Basic and acidic residues" evidence="7">
    <location>
        <begin position="304"/>
        <end position="321"/>
    </location>
</feature>
<dbReference type="RefSeq" id="XP_032816225.1">
    <property type="nucleotide sequence ID" value="XM_032960334.1"/>
</dbReference>
<comment type="similarity">
    <text evidence="1 6">Belongs to the SINA (Seven in absentia) family.</text>
</comment>
<accession>A0AAJ7TFY8</accession>
<feature type="region of interest" description="Disordered" evidence="7">
    <location>
        <begin position="1"/>
        <end position="30"/>
    </location>
</feature>
<feature type="compositionally biased region" description="Basic and acidic residues" evidence="7">
    <location>
        <begin position="376"/>
        <end position="391"/>
    </location>
</feature>
<keyword evidence="6" id="KW-0833">Ubl conjugation pathway</keyword>
<dbReference type="Gene3D" id="3.30.40.10">
    <property type="entry name" value="Zinc/RING finger domain, C3HC4 (zinc finger)"/>
    <property type="match status" value="1"/>
</dbReference>
<name>A0AAJ7TFY8_PETMA</name>
<organism evidence="9 10">
    <name type="scientific">Petromyzon marinus</name>
    <name type="common">Sea lamprey</name>
    <dbReference type="NCBI Taxonomy" id="7757"/>
    <lineage>
        <taxon>Eukaryota</taxon>
        <taxon>Metazoa</taxon>
        <taxon>Chordata</taxon>
        <taxon>Craniata</taxon>
        <taxon>Vertebrata</taxon>
        <taxon>Cyclostomata</taxon>
        <taxon>Hyperoartia</taxon>
        <taxon>Petromyzontiformes</taxon>
        <taxon>Petromyzontidae</taxon>
        <taxon>Petromyzon</taxon>
    </lineage>
</organism>
<dbReference type="GO" id="GO:0061630">
    <property type="term" value="F:ubiquitin protein ligase activity"/>
    <property type="evidence" value="ECO:0007669"/>
    <property type="project" value="UniProtKB-EC"/>
</dbReference>
<sequence>MSREQEQQQQQQQPKTAGARRCLGGGGGMVPPWRAAWELLSCVTRLRDPRRKRAAAAGGERADRAVAPRLPEAAAPLEAPADANTVAGEAAPSASDRPSGTGSPHAPRRASRPQGKTPPAASRSATPPSAAAVAAVATAHPGTTSKGCSSAPERQSDDPSARPSGLSRLLASALRASRGARPGERPAGEAPAAVPCRHAAAGCSHGAASHAERRAHEQSCDFRPGACPCPGAACPWRGPVRDVKAHLQAAHDTIGTLQGEDIVFLASGVDLPGSASWAMMQSCLGQVFLLVLEKEPAWGAQAELRSEPGKDPREKADERPRGHARPAPAPGHPLRRRGVASPRGRGFVRPQGRTSSWQEAAAPPGRPEVGPFPPPDGRDVAHPGVRRDGGRDGGQVGPAPRPHGAPASGDRTGMPSAPPRAGDAPRDCSGVSLGPGGYGHAPCQQHFLAAVALIGSPEQAEAFSYRLELKAEGARRRRLCWEAPVRSVWDGSASPALAKGGGCLAFGASLACVFTAEHSLAIGVRITKR</sequence>
<feature type="domain" description="SIAH-type" evidence="8">
    <location>
        <begin position="191"/>
        <end position="252"/>
    </location>
</feature>
<comment type="catalytic activity">
    <reaction evidence="6">
        <text>S-ubiquitinyl-[E2 ubiquitin-conjugating enzyme]-L-cysteine + [acceptor protein]-L-lysine = [E2 ubiquitin-conjugating enzyme]-L-cysteine + N(6)-ubiquitinyl-[acceptor protein]-L-lysine.</text>
        <dbReference type="EC" id="2.3.2.27"/>
    </reaction>
</comment>
<dbReference type="PANTHER" id="PTHR45877">
    <property type="entry name" value="E3 UBIQUITIN-PROTEIN LIGASE SIAH2"/>
    <property type="match status" value="1"/>
</dbReference>
<evidence type="ECO:0000259" key="8">
    <source>
        <dbReference type="PROSITE" id="PS51081"/>
    </source>
</evidence>
<keyword evidence="3 5" id="KW-0863">Zinc-finger</keyword>
<dbReference type="PROSITE" id="PS51081">
    <property type="entry name" value="ZF_SIAH"/>
    <property type="match status" value="1"/>
</dbReference>
<keyword evidence="9" id="KW-1185">Reference proteome</keyword>
<gene>
    <name evidence="10" type="primary">LOC116945800</name>
</gene>
<dbReference type="EC" id="2.3.2.27" evidence="6"/>
<dbReference type="InterPro" id="IPR008974">
    <property type="entry name" value="TRAF-like"/>
</dbReference>
<evidence type="ECO:0000256" key="1">
    <source>
        <dbReference type="ARBA" id="ARBA00009119"/>
    </source>
</evidence>
<dbReference type="GO" id="GO:0008270">
    <property type="term" value="F:zinc ion binding"/>
    <property type="evidence" value="ECO:0007669"/>
    <property type="project" value="UniProtKB-KW"/>
</dbReference>
<feature type="compositionally biased region" description="Low complexity" evidence="7">
    <location>
        <begin position="67"/>
        <end position="83"/>
    </location>
</feature>
<evidence type="ECO:0000256" key="4">
    <source>
        <dbReference type="ARBA" id="ARBA00022833"/>
    </source>
</evidence>
<keyword evidence="2 6" id="KW-0479">Metal-binding</keyword>
<protein>
    <recommendedName>
        <fullName evidence="6">E3 ubiquitin-protein ligase</fullName>
        <ecNumber evidence="6">2.3.2.27</ecNumber>
    </recommendedName>
</protein>
<proteinExistence type="inferred from homology"/>
<dbReference type="KEGG" id="pmrn:116945800"/>
<evidence type="ECO:0000313" key="10">
    <source>
        <dbReference type="RefSeq" id="XP_032816225.1"/>
    </source>
</evidence>
<feature type="region of interest" description="Disordered" evidence="7">
    <location>
        <begin position="301"/>
        <end position="429"/>
    </location>
</feature>
<dbReference type="Gene3D" id="2.60.210.10">
    <property type="entry name" value="Apoptosis, Tumor Necrosis Factor Receptor Associated Protein 2, Chain A"/>
    <property type="match status" value="2"/>
</dbReference>
<feature type="region of interest" description="Disordered" evidence="7">
    <location>
        <begin position="43"/>
        <end position="166"/>
    </location>
</feature>
<comment type="pathway">
    <text evidence="6">Protein modification; protein ubiquitination.</text>
</comment>
<comment type="function">
    <text evidence="6">E3 ubiquitin-protein ligase that mediates ubiquitination and subsequent proteasomal degradation of target proteins. E3 ubiquitin ligases accept ubiquitin from an E2 ubiquitin-conjugating enzyme in the form of a thioester and then directly transfers the ubiquitin to targeted substrates.</text>
</comment>
<evidence type="ECO:0000256" key="6">
    <source>
        <dbReference type="RuleBase" id="RU201113"/>
    </source>
</evidence>
<comment type="domain">
    <text evidence="6">The RING-type zinc finger domain is essential for ubiquitin ligase activity.</text>
</comment>
<dbReference type="InterPro" id="IPR018121">
    <property type="entry name" value="7-in-absentia-prot_TRAF-dom"/>
</dbReference>
<evidence type="ECO:0000256" key="2">
    <source>
        <dbReference type="ARBA" id="ARBA00022723"/>
    </source>
</evidence>
<feature type="compositionally biased region" description="Low complexity" evidence="7">
    <location>
        <begin position="117"/>
        <end position="139"/>
    </location>
</feature>